<accession>A0A1T5F5L0</accession>
<keyword evidence="2" id="KW-1185">Reference proteome</keyword>
<organism evidence="1 2">
    <name type="scientific">Parabacteroides chartae</name>
    <dbReference type="NCBI Taxonomy" id="1037355"/>
    <lineage>
        <taxon>Bacteria</taxon>
        <taxon>Pseudomonadati</taxon>
        <taxon>Bacteroidota</taxon>
        <taxon>Bacteroidia</taxon>
        <taxon>Bacteroidales</taxon>
        <taxon>Tannerellaceae</taxon>
        <taxon>Parabacteroides</taxon>
    </lineage>
</organism>
<name>A0A1T5F5L0_9BACT</name>
<dbReference type="Proteomes" id="UP000190852">
    <property type="component" value="Unassembled WGS sequence"/>
</dbReference>
<evidence type="ECO:0000313" key="1">
    <source>
        <dbReference type="EMBL" id="SKB91391.1"/>
    </source>
</evidence>
<proteinExistence type="predicted"/>
<evidence type="ECO:0000313" key="2">
    <source>
        <dbReference type="Proteomes" id="UP000190852"/>
    </source>
</evidence>
<reference evidence="2" key="1">
    <citation type="submission" date="2017-02" db="EMBL/GenBank/DDBJ databases">
        <authorList>
            <person name="Varghese N."/>
            <person name="Submissions S."/>
        </authorList>
    </citation>
    <scope>NUCLEOTIDE SEQUENCE [LARGE SCALE GENOMIC DNA]</scope>
    <source>
        <strain evidence="2">DSM 24967</strain>
    </source>
</reference>
<dbReference type="AlphaFoldDB" id="A0A1T5F5L0"/>
<gene>
    <name evidence="1" type="ORF">SAMN05660349_03303</name>
</gene>
<sequence length="195" mass="22400">MDLILQHCYPKLNIMKRIIIKTIHILSILCLCSEGFVANNLLHAERFCFEINSNNSFWDSQNKLFKSKGNSNDEVFSIAFLQDGTSLFYGNTDLFDSAREGYTPGYFVVKINNLKIENENITFGILVKKTDLCNDTTYNAIANPYLNAEYIIPNRQTQIELEFKGQIFKDKIILDTENTSISLPNNQMMLIEISM</sequence>
<dbReference type="EMBL" id="FUYQ01000043">
    <property type="protein sequence ID" value="SKB91391.1"/>
    <property type="molecule type" value="Genomic_DNA"/>
</dbReference>
<protein>
    <submittedName>
        <fullName evidence="1">Uncharacterized protein</fullName>
    </submittedName>
</protein>